<evidence type="ECO:0000313" key="1">
    <source>
        <dbReference type="EMBL" id="KAK7277154.1"/>
    </source>
</evidence>
<gene>
    <name evidence="1" type="ORF">RIF29_18305</name>
</gene>
<protein>
    <submittedName>
        <fullName evidence="1">Uncharacterized protein</fullName>
    </submittedName>
</protein>
<name>A0AAN9FIT9_CROPI</name>
<accession>A0AAN9FIT9</accession>
<comment type="caution">
    <text evidence="1">The sequence shown here is derived from an EMBL/GenBank/DDBJ whole genome shotgun (WGS) entry which is preliminary data.</text>
</comment>
<evidence type="ECO:0000313" key="2">
    <source>
        <dbReference type="Proteomes" id="UP001372338"/>
    </source>
</evidence>
<dbReference type="Proteomes" id="UP001372338">
    <property type="component" value="Unassembled WGS sequence"/>
</dbReference>
<proteinExistence type="predicted"/>
<keyword evidence="2" id="KW-1185">Reference proteome</keyword>
<dbReference type="EMBL" id="JAYWIO010000003">
    <property type="protein sequence ID" value="KAK7277154.1"/>
    <property type="molecule type" value="Genomic_DNA"/>
</dbReference>
<reference evidence="1 2" key="1">
    <citation type="submission" date="2024-01" db="EMBL/GenBank/DDBJ databases">
        <title>The genomes of 5 underutilized Papilionoideae crops provide insights into root nodulation and disease resistanc.</title>
        <authorList>
            <person name="Yuan L."/>
        </authorList>
    </citation>
    <scope>NUCLEOTIDE SEQUENCE [LARGE SCALE GENOMIC DNA]</scope>
    <source>
        <strain evidence="1">ZHUSHIDOU_FW_LH</strain>
        <tissue evidence="1">Leaf</tissue>
    </source>
</reference>
<sequence>MDLMCDMCFLTVEFDLCHLRYVLPVQNIIRRFLSSFFLDYMRGEEHFRLLWNSSAAPVKATAICWRVLIDEISSKLNLVQSGIAMDVEHIAMVKKYIWFCSACTSFTATSTFSVSSKQCFS</sequence>
<organism evidence="1 2">
    <name type="scientific">Crotalaria pallida</name>
    <name type="common">Smooth rattlebox</name>
    <name type="synonym">Crotalaria striata</name>
    <dbReference type="NCBI Taxonomy" id="3830"/>
    <lineage>
        <taxon>Eukaryota</taxon>
        <taxon>Viridiplantae</taxon>
        <taxon>Streptophyta</taxon>
        <taxon>Embryophyta</taxon>
        <taxon>Tracheophyta</taxon>
        <taxon>Spermatophyta</taxon>
        <taxon>Magnoliopsida</taxon>
        <taxon>eudicotyledons</taxon>
        <taxon>Gunneridae</taxon>
        <taxon>Pentapetalae</taxon>
        <taxon>rosids</taxon>
        <taxon>fabids</taxon>
        <taxon>Fabales</taxon>
        <taxon>Fabaceae</taxon>
        <taxon>Papilionoideae</taxon>
        <taxon>50 kb inversion clade</taxon>
        <taxon>genistoids sensu lato</taxon>
        <taxon>core genistoids</taxon>
        <taxon>Crotalarieae</taxon>
        <taxon>Crotalaria</taxon>
    </lineage>
</organism>
<dbReference type="AlphaFoldDB" id="A0AAN9FIT9"/>